<sequence>MDLLTTAEAADYLRLGERKLYELVAAEAIPCSKVTGKWLFPRHELDRWVLSGLVRPEGMLPPDTPPIVGGSQDDLLEWALRRSESGLASLNEGSENGLNRLVRGEVCAAAIHFHSSHEEEGEPPNVEIVRAMPLLHDVVLVAFARREQGLLLAPGNPRQLFSLADVVARNAKMAARQKGAGAQQLLEALLAKAGIGLSQLNLTPPCMSGPDLAAVIRAGTADCGIATRSAARAYGLDFVPLVWESFDLLMRQRTYFQPPMQTLLRFMAENDLAARAEELSGYDVAPAGAIRFAK</sequence>
<dbReference type="STRING" id="1873176.BFN67_20325"/>
<dbReference type="GO" id="GO:0003677">
    <property type="term" value="F:DNA binding"/>
    <property type="evidence" value="ECO:0007669"/>
    <property type="project" value="UniProtKB-KW"/>
</dbReference>
<dbReference type="EMBL" id="MDET01000021">
    <property type="protein sequence ID" value="OQM75093.1"/>
    <property type="molecule type" value="Genomic_DNA"/>
</dbReference>
<dbReference type="NCBIfam" id="TIGR01764">
    <property type="entry name" value="excise"/>
    <property type="match status" value="1"/>
</dbReference>
<proteinExistence type="predicted"/>
<accession>A0A1V8RPP1</accession>
<dbReference type="PANTHER" id="PTHR38431:SF1">
    <property type="entry name" value="BLL2305 PROTEIN"/>
    <property type="match status" value="1"/>
</dbReference>
<evidence type="ECO:0000259" key="1">
    <source>
        <dbReference type="Pfam" id="PF12727"/>
    </source>
</evidence>
<dbReference type="Pfam" id="PF12727">
    <property type="entry name" value="PBP_like"/>
    <property type="match status" value="1"/>
</dbReference>
<dbReference type="Pfam" id="PF12728">
    <property type="entry name" value="HTH_17"/>
    <property type="match status" value="1"/>
</dbReference>
<evidence type="ECO:0000313" key="3">
    <source>
        <dbReference type="EMBL" id="OQM75093.1"/>
    </source>
</evidence>
<keyword evidence="3" id="KW-0238">DNA-binding</keyword>
<protein>
    <submittedName>
        <fullName evidence="3">DNA-binding protein</fullName>
    </submittedName>
</protein>
<dbReference type="Gene3D" id="3.90.105.50">
    <property type="match status" value="1"/>
</dbReference>
<comment type="caution">
    <text evidence="3">The sequence shown here is derived from an EMBL/GenBank/DDBJ whole genome shotgun (WGS) entry which is preliminary data.</text>
</comment>
<feature type="domain" description="PBP" evidence="1">
    <location>
        <begin position="82"/>
        <end position="267"/>
    </location>
</feature>
<organism evidence="3 4">
    <name type="scientific">Manganibacter manganicus</name>
    <dbReference type="NCBI Taxonomy" id="1873176"/>
    <lineage>
        <taxon>Bacteria</taxon>
        <taxon>Pseudomonadati</taxon>
        <taxon>Pseudomonadota</taxon>
        <taxon>Alphaproteobacteria</taxon>
        <taxon>Hyphomicrobiales</taxon>
        <taxon>Phyllobacteriaceae</taxon>
        <taxon>Manganibacter</taxon>
    </lineage>
</organism>
<dbReference type="RefSeq" id="WP_080920175.1">
    <property type="nucleotide sequence ID" value="NZ_MDET01000021.1"/>
</dbReference>
<keyword evidence="4" id="KW-1185">Reference proteome</keyword>
<name>A0A1V8RPP1_9HYPH</name>
<reference evidence="3 4" key="1">
    <citation type="journal article" date="2016" name="Int. J. Syst. Evol. Microbiol.">
        <title>Pseudaminobacter manganicus sp. nov., isolated from sludge of a manganese mine.</title>
        <authorList>
            <person name="Li J."/>
            <person name="Huang J."/>
            <person name="Liao S."/>
            <person name="Wang G."/>
        </authorList>
    </citation>
    <scope>NUCLEOTIDE SEQUENCE [LARGE SCALE GENOMIC DNA]</scope>
    <source>
        <strain evidence="3 4">JH-7</strain>
    </source>
</reference>
<dbReference type="PANTHER" id="PTHR38431">
    <property type="entry name" value="BLL2305 PROTEIN"/>
    <property type="match status" value="1"/>
</dbReference>
<feature type="domain" description="Helix-turn-helix" evidence="2">
    <location>
        <begin position="3"/>
        <end position="49"/>
    </location>
</feature>
<dbReference type="AlphaFoldDB" id="A0A1V8RPP1"/>
<evidence type="ECO:0000313" key="4">
    <source>
        <dbReference type="Proteomes" id="UP000191905"/>
    </source>
</evidence>
<dbReference type="OrthoDB" id="9805928at2"/>
<dbReference type="InterPro" id="IPR038148">
    <property type="entry name" value="Tn1545/Tn916_Xis"/>
</dbReference>
<dbReference type="Proteomes" id="UP000191905">
    <property type="component" value="Unassembled WGS sequence"/>
</dbReference>
<dbReference type="SUPFAM" id="SSF53850">
    <property type="entry name" value="Periplasmic binding protein-like II"/>
    <property type="match status" value="1"/>
</dbReference>
<dbReference type="InterPro" id="IPR010093">
    <property type="entry name" value="SinI_DNA-bd"/>
</dbReference>
<evidence type="ECO:0000259" key="2">
    <source>
        <dbReference type="Pfam" id="PF12728"/>
    </source>
</evidence>
<dbReference type="InterPro" id="IPR041657">
    <property type="entry name" value="HTH_17"/>
</dbReference>
<gene>
    <name evidence="3" type="ORF">BFN67_20325</name>
</gene>
<dbReference type="InterPro" id="IPR024370">
    <property type="entry name" value="PBP_domain"/>
</dbReference>